<accession>A0A6J6JXK1</accession>
<name>A0A6J6JXK1_9ZZZZ</name>
<keyword evidence="2" id="KW-0067">ATP-binding</keyword>
<reference evidence="4" key="1">
    <citation type="submission" date="2020-05" db="EMBL/GenBank/DDBJ databases">
        <authorList>
            <person name="Chiriac C."/>
            <person name="Salcher M."/>
            <person name="Ghai R."/>
            <person name="Kavagutti S V."/>
        </authorList>
    </citation>
    <scope>NUCLEOTIDE SEQUENCE</scope>
</reference>
<dbReference type="PANTHER" id="PTHR11638:SF18">
    <property type="entry name" value="HEAT SHOCK PROTEIN 104"/>
    <property type="match status" value="1"/>
</dbReference>
<dbReference type="Pfam" id="PF10431">
    <property type="entry name" value="ClpB_D2-small"/>
    <property type="match status" value="1"/>
</dbReference>
<gene>
    <name evidence="4" type="ORF">UFOPK2086_01101</name>
</gene>
<evidence type="ECO:0000256" key="1">
    <source>
        <dbReference type="ARBA" id="ARBA00022741"/>
    </source>
</evidence>
<dbReference type="InterPro" id="IPR027417">
    <property type="entry name" value="P-loop_NTPase"/>
</dbReference>
<dbReference type="GO" id="GO:0034605">
    <property type="term" value="P:cellular response to heat"/>
    <property type="evidence" value="ECO:0007669"/>
    <property type="project" value="TreeGrafter"/>
</dbReference>
<dbReference type="Gene3D" id="3.40.50.300">
    <property type="entry name" value="P-loop containing nucleotide triphosphate hydrolases"/>
    <property type="match status" value="1"/>
</dbReference>
<dbReference type="PANTHER" id="PTHR11638">
    <property type="entry name" value="ATP-DEPENDENT CLP PROTEASE"/>
    <property type="match status" value="1"/>
</dbReference>
<dbReference type="GO" id="GO:0016887">
    <property type="term" value="F:ATP hydrolysis activity"/>
    <property type="evidence" value="ECO:0007669"/>
    <property type="project" value="TreeGrafter"/>
</dbReference>
<dbReference type="InterPro" id="IPR050130">
    <property type="entry name" value="ClpA_ClpB"/>
</dbReference>
<dbReference type="SUPFAM" id="SSF52540">
    <property type="entry name" value="P-loop containing nucleoside triphosphate hydrolases"/>
    <property type="match status" value="1"/>
</dbReference>
<dbReference type="GO" id="GO:0005524">
    <property type="term" value="F:ATP binding"/>
    <property type="evidence" value="ECO:0007669"/>
    <property type="project" value="UniProtKB-KW"/>
</dbReference>
<protein>
    <submittedName>
        <fullName evidence="4">Unannotated protein</fullName>
    </submittedName>
</protein>
<organism evidence="4">
    <name type="scientific">freshwater metagenome</name>
    <dbReference type="NCBI Taxonomy" id="449393"/>
    <lineage>
        <taxon>unclassified sequences</taxon>
        <taxon>metagenomes</taxon>
        <taxon>ecological metagenomes</taxon>
    </lineage>
</organism>
<feature type="domain" description="Clp ATPase C-terminal" evidence="3">
    <location>
        <begin position="31"/>
        <end position="126"/>
    </location>
</feature>
<dbReference type="SMART" id="SM01086">
    <property type="entry name" value="ClpB_D2-small"/>
    <property type="match status" value="1"/>
</dbReference>
<dbReference type="EMBL" id="CAEZVQ010000175">
    <property type="protein sequence ID" value="CAB4642290.1"/>
    <property type="molecule type" value="Genomic_DNA"/>
</dbReference>
<proteinExistence type="predicted"/>
<evidence type="ECO:0000313" key="4">
    <source>
        <dbReference type="EMBL" id="CAB4642290.1"/>
    </source>
</evidence>
<evidence type="ECO:0000259" key="3">
    <source>
        <dbReference type="SMART" id="SM01086"/>
    </source>
</evidence>
<dbReference type="GO" id="GO:0005737">
    <property type="term" value="C:cytoplasm"/>
    <property type="evidence" value="ECO:0007669"/>
    <property type="project" value="TreeGrafter"/>
</dbReference>
<dbReference type="InterPro" id="IPR019489">
    <property type="entry name" value="Clp_ATPase_C"/>
</dbReference>
<dbReference type="Gene3D" id="1.10.8.60">
    <property type="match status" value="1"/>
</dbReference>
<keyword evidence="1" id="KW-0547">Nucleotide-binding</keyword>
<dbReference type="AlphaFoldDB" id="A0A6J6JXK1"/>
<sequence>MKDKVTDALKAHFRPEFLNRVDDIIVFHEHGKEEILQMVDLMMKRTASQLESQGLGIELTQGAKDYLAEVGYDPQLGARPLRRAIQRHIEDELSEKILYKEFTAGQIIVVDAEDDPENEGKKHLVFRAVEGFVAPSEPPLVGDGDTAD</sequence>
<evidence type="ECO:0000256" key="2">
    <source>
        <dbReference type="ARBA" id="ARBA00022840"/>
    </source>
</evidence>